<dbReference type="PANTHER" id="PTHR12110:SF21">
    <property type="entry name" value="XYLOSE ISOMERASE-LIKE TIM BARREL DOMAIN-CONTAINING PROTEIN"/>
    <property type="match status" value="1"/>
</dbReference>
<dbReference type="Gene3D" id="3.20.20.150">
    <property type="entry name" value="Divalent-metal-dependent TIM barrel enzymes"/>
    <property type="match status" value="1"/>
</dbReference>
<evidence type="ECO:0000313" key="3">
    <source>
        <dbReference type="Proteomes" id="UP000651112"/>
    </source>
</evidence>
<evidence type="ECO:0000313" key="2">
    <source>
        <dbReference type="EMBL" id="MBD1422727.1"/>
    </source>
</evidence>
<organism evidence="2 3">
    <name type="scientific">Sphingobacterium chuzhouense</name>
    <dbReference type="NCBI Taxonomy" id="1742264"/>
    <lineage>
        <taxon>Bacteria</taxon>
        <taxon>Pseudomonadati</taxon>
        <taxon>Bacteroidota</taxon>
        <taxon>Sphingobacteriia</taxon>
        <taxon>Sphingobacteriales</taxon>
        <taxon>Sphingobacteriaceae</taxon>
        <taxon>Sphingobacterium</taxon>
    </lineage>
</organism>
<dbReference type="EMBL" id="JACNYL010000003">
    <property type="protein sequence ID" value="MBD1422727.1"/>
    <property type="molecule type" value="Genomic_DNA"/>
</dbReference>
<proteinExistence type="predicted"/>
<evidence type="ECO:0000259" key="1">
    <source>
        <dbReference type="Pfam" id="PF01261"/>
    </source>
</evidence>
<protein>
    <submittedName>
        <fullName evidence="2">Sugar phosphate isomerase/epimerase</fullName>
    </submittedName>
</protein>
<dbReference type="InterPro" id="IPR036237">
    <property type="entry name" value="Xyl_isomerase-like_sf"/>
</dbReference>
<reference evidence="2 3" key="1">
    <citation type="submission" date="2020-08" db="EMBL/GenBank/DDBJ databases">
        <title>Sphingobacterium sp. DN00404 isolated from aquaculture water.</title>
        <authorList>
            <person name="Zhang M."/>
        </authorList>
    </citation>
    <scope>NUCLEOTIDE SEQUENCE [LARGE SCALE GENOMIC DNA]</scope>
    <source>
        <strain evidence="2 3">KCTC 42746</strain>
    </source>
</reference>
<accession>A0ABR7XUK3</accession>
<gene>
    <name evidence="2" type="ORF">H8B21_14220</name>
</gene>
<dbReference type="Pfam" id="PF01261">
    <property type="entry name" value="AP_endonuc_2"/>
    <property type="match status" value="1"/>
</dbReference>
<feature type="domain" description="Xylose isomerase-like TIM barrel" evidence="1">
    <location>
        <begin position="56"/>
        <end position="283"/>
    </location>
</feature>
<dbReference type="GO" id="GO:0016853">
    <property type="term" value="F:isomerase activity"/>
    <property type="evidence" value="ECO:0007669"/>
    <property type="project" value="UniProtKB-KW"/>
</dbReference>
<sequence>MIRKDFITSLSFLVGGAALAPLAGLSKTLHPTEALRLKKGLQFGMIKEELSLVDKFKLVKDLGFDGIELNSPVPFEIKELLQAKTQSGIEIPSTINKDHWSKPLSDPDPAVRQFTIDSVKKSLEETKELGGDTVLVVPGVVNEKVSYEKAYNNAIDSVRKLIPYVEKTGIKIGLENVWNNFILSPIEARDFVDKIDHPLIGWYFDIGNIFRYGWAEHWIETLNKRIIKLHIKEFSVEKMNKEGLWKGFDVELTEGSINWPVVMKAVKEVNYKGQWLTAEVGGGDREHLQKISKQMDKILEYY</sequence>
<dbReference type="SUPFAM" id="SSF51658">
    <property type="entry name" value="Xylose isomerase-like"/>
    <property type="match status" value="1"/>
</dbReference>
<dbReference type="InterPro" id="IPR050312">
    <property type="entry name" value="IolE/XylAMocC-like"/>
</dbReference>
<comment type="caution">
    <text evidence="2">The sequence shown here is derived from an EMBL/GenBank/DDBJ whole genome shotgun (WGS) entry which is preliminary data.</text>
</comment>
<keyword evidence="3" id="KW-1185">Reference proteome</keyword>
<dbReference type="Proteomes" id="UP000651112">
    <property type="component" value="Unassembled WGS sequence"/>
</dbReference>
<dbReference type="InterPro" id="IPR013022">
    <property type="entry name" value="Xyl_isomerase-like_TIM-brl"/>
</dbReference>
<name>A0ABR7XUK3_9SPHI</name>
<keyword evidence="2" id="KW-0413">Isomerase</keyword>
<dbReference type="PANTHER" id="PTHR12110">
    <property type="entry name" value="HYDROXYPYRUVATE ISOMERASE"/>
    <property type="match status" value="1"/>
</dbReference>